<dbReference type="PANTHER" id="PTHR43569">
    <property type="entry name" value="AMIDOHYDROLASE"/>
    <property type="match status" value="1"/>
</dbReference>
<dbReference type="KEGG" id="abas:ACPOL_3974"/>
<keyword evidence="3" id="KW-0378">Hydrolase</keyword>
<dbReference type="Gene3D" id="3.20.20.140">
    <property type="entry name" value="Metal-dependent hydrolases"/>
    <property type="match status" value="1"/>
</dbReference>
<reference evidence="3 4" key="1">
    <citation type="journal article" date="2018" name="Front. Microbiol.">
        <title>Hydrolytic Capabilities as a Key to Environmental Success: Chitinolytic and Cellulolytic Acidobacteria From Acidic Sub-arctic Soils and Boreal Peatlands.</title>
        <authorList>
            <person name="Belova S.E."/>
            <person name="Ravin N.V."/>
            <person name="Pankratov T.A."/>
            <person name="Rakitin A.L."/>
            <person name="Ivanova A.A."/>
            <person name="Beletsky A.V."/>
            <person name="Mardanov A.V."/>
            <person name="Sinninghe Damste J.S."/>
            <person name="Dedysh S.N."/>
        </authorList>
    </citation>
    <scope>NUCLEOTIDE SEQUENCE [LARGE SCALE GENOMIC DNA]</scope>
    <source>
        <strain evidence="3 4">SBC82</strain>
    </source>
</reference>
<dbReference type="AlphaFoldDB" id="A0A2Z5G256"/>
<dbReference type="Proteomes" id="UP000253606">
    <property type="component" value="Chromosome"/>
</dbReference>
<dbReference type="GO" id="GO:0016787">
    <property type="term" value="F:hydrolase activity"/>
    <property type="evidence" value="ECO:0007669"/>
    <property type="project" value="UniProtKB-KW"/>
</dbReference>
<dbReference type="RefSeq" id="WP_114208290.1">
    <property type="nucleotide sequence ID" value="NZ_CP030840.1"/>
</dbReference>
<dbReference type="EMBL" id="CP030840">
    <property type="protein sequence ID" value="AXC13253.1"/>
    <property type="molecule type" value="Genomic_DNA"/>
</dbReference>
<proteinExistence type="inferred from homology"/>
<dbReference type="PANTHER" id="PTHR43569:SF2">
    <property type="entry name" value="AMIDOHYDROLASE-RELATED DOMAIN-CONTAINING PROTEIN"/>
    <property type="match status" value="1"/>
</dbReference>
<gene>
    <name evidence="3" type="ORF">ACPOL_3974</name>
</gene>
<evidence type="ECO:0000259" key="2">
    <source>
        <dbReference type="Pfam" id="PF04909"/>
    </source>
</evidence>
<comment type="similarity">
    <text evidence="1">Belongs to the metallo-dependent hydrolases superfamily.</text>
</comment>
<dbReference type="InterPro" id="IPR006680">
    <property type="entry name" value="Amidohydro-rel"/>
</dbReference>
<name>A0A2Z5G256_9BACT</name>
<protein>
    <submittedName>
        <fullName evidence="3">L-fuconolactone hydrolase</fullName>
    </submittedName>
</protein>
<evidence type="ECO:0000313" key="3">
    <source>
        <dbReference type="EMBL" id="AXC13253.1"/>
    </source>
</evidence>
<feature type="domain" description="Amidohydrolase-related" evidence="2">
    <location>
        <begin position="6"/>
        <end position="278"/>
    </location>
</feature>
<dbReference type="Pfam" id="PF04909">
    <property type="entry name" value="Amidohydro_2"/>
    <property type="match status" value="1"/>
</dbReference>
<sequence length="294" mass="33283">MRKLLIDAHQHFWKYDPLEYGWIDETLSALRYDFLPENLLPDLGAAGVGGTVAVQARQTLEETDWLLQLAKEHAFIYGVVGWAPIADRVDFPRQLERLSHASKLKGLRHVVQGEPDGFLADSDFNAGIAALQPSGLVYDILIVERQLPEAIAFVDRHPNQIFVLDHLAKPLIAKGELSPWSSNIMELARRENVFCKISGIVTEANWGSWTAETLAPYIDIVLRAFSPRRVMVGSDWPVCTVASSYAKWFATLHRLLEDLSDSERERILNGTALEVYRIQEDNRFDKTHHLEGAR</sequence>
<dbReference type="InterPro" id="IPR052350">
    <property type="entry name" value="Metallo-dep_Lactonases"/>
</dbReference>
<evidence type="ECO:0000313" key="4">
    <source>
        <dbReference type="Proteomes" id="UP000253606"/>
    </source>
</evidence>
<organism evidence="3 4">
    <name type="scientific">Acidisarcina polymorpha</name>
    <dbReference type="NCBI Taxonomy" id="2211140"/>
    <lineage>
        <taxon>Bacteria</taxon>
        <taxon>Pseudomonadati</taxon>
        <taxon>Acidobacteriota</taxon>
        <taxon>Terriglobia</taxon>
        <taxon>Terriglobales</taxon>
        <taxon>Acidobacteriaceae</taxon>
        <taxon>Acidisarcina</taxon>
    </lineage>
</organism>
<dbReference type="OrthoDB" id="5450317at2"/>
<dbReference type="SUPFAM" id="SSF51556">
    <property type="entry name" value="Metallo-dependent hydrolases"/>
    <property type="match status" value="1"/>
</dbReference>
<accession>A0A2Z5G256</accession>
<dbReference type="InterPro" id="IPR032466">
    <property type="entry name" value="Metal_Hydrolase"/>
</dbReference>
<keyword evidence="4" id="KW-1185">Reference proteome</keyword>
<evidence type="ECO:0000256" key="1">
    <source>
        <dbReference type="ARBA" id="ARBA00038310"/>
    </source>
</evidence>